<feature type="chain" id="PRO_5017949640" evidence="1">
    <location>
        <begin position="22"/>
        <end position="198"/>
    </location>
</feature>
<dbReference type="Proteomes" id="UP000273778">
    <property type="component" value="Chromosome"/>
</dbReference>
<gene>
    <name evidence="3" type="ORF">EGC77_09760</name>
    <name evidence="2" type="ORF">EGC80_03165</name>
</gene>
<reference evidence="5" key="2">
    <citation type="submission" date="2018-11" db="EMBL/GenBank/DDBJ databases">
        <title>Shewanella sp. R106.</title>
        <authorList>
            <person name="Hwang Y.J."/>
            <person name="Hwang C.Y."/>
        </authorList>
    </citation>
    <scope>NUCLEOTIDE SEQUENCE [LARGE SCALE GENOMIC DNA]</scope>
    <source>
        <strain evidence="5">R106</strain>
    </source>
</reference>
<evidence type="ECO:0000313" key="4">
    <source>
        <dbReference type="Proteomes" id="UP000273778"/>
    </source>
</evidence>
<accession>A0A3N4E209</accession>
<keyword evidence="1" id="KW-0732">Signal</keyword>
<evidence type="ECO:0000313" key="2">
    <source>
        <dbReference type="EMBL" id="AZG34030.1"/>
    </source>
</evidence>
<evidence type="ECO:0000313" key="5">
    <source>
        <dbReference type="Proteomes" id="UP000278855"/>
    </source>
</evidence>
<dbReference type="AlphaFoldDB" id="A0A3N4E209"/>
<dbReference type="Gene3D" id="2.60.40.3700">
    <property type="match status" value="1"/>
</dbReference>
<evidence type="ECO:0000313" key="3">
    <source>
        <dbReference type="EMBL" id="RPA32123.1"/>
    </source>
</evidence>
<keyword evidence="4" id="KW-1185">Reference proteome</keyword>
<organism evidence="3 5">
    <name type="scientific">Shewanella psychromarinicola</name>
    <dbReference type="NCBI Taxonomy" id="2487742"/>
    <lineage>
        <taxon>Bacteria</taxon>
        <taxon>Pseudomonadati</taxon>
        <taxon>Pseudomonadota</taxon>
        <taxon>Gammaproteobacteria</taxon>
        <taxon>Alteromonadales</taxon>
        <taxon>Shewanellaceae</taxon>
        <taxon>Shewanella</taxon>
    </lineage>
</organism>
<dbReference type="NCBIfam" id="NF038094">
    <property type="entry name" value="CueP_fam"/>
    <property type="match status" value="1"/>
</dbReference>
<dbReference type="OrthoDB" id="73040at2"/>
<proteinExistence type="predicted"/>
<dbReference type="Proteomes" id="UP000278855">
    <property type="component" value="Unassembled WGS sequence"/>
</dbReference>
<reference evidence="2 4" key="1">
    <citation type="submission" date="2018-11" db="EMBL/GenBank/DDBJ databases">
        <title>Shewanella sp. M2.</title>
        <authorList>
            <person name="Hwang Y.J."/>
            <person name="Hwang C.Y."/>
        </authorList>
    </citation>
    <scope>NUCLEOTIDE SEQUENCE [LARGE SCALE GENOMIC DNA]</scope>
    <source>
        <strain evidence="2 4">M2</strain>
    </source>
</reference>
<dbReference type="RefSeq" id="WP_124012714.1">
    <property type="nucleotide sequence ID" value="NZ_CP034073.1"/>
</dbReference>
<name>A0A3N4E209_9GAMM</name>
<reference evidence="3" key="3">
    <citation type="submission" date="2018-11" db="EMBL/GenBank/DDBJ databases">
        <authorList>
            <person name="Hwang Y.J."/>
            <person name="Hwang C.Y."/>
        </authorList>
    </citation>
    <scope>NUCLEOTIDE SEQUENCE</scope>
    <source>
        <strain evidence="3">R106</strain>
    </source>
</reference>
<feature type="signal peptide" evidence="1">
    <location>
        <begin position="1"/>
        <end position="21"/>
    </location>
</feature>
<dbReference type="Pfam" id="PF21172">
    <property type="entry name" value="CueP"/>
    <property type="match status" value="1"/>
</dbReference>
<evidence type="ECO:0000256" key="1">
    <source>
        <dbReference type="SAM" id="SignalP"/>
    </source>
</evidence>
<dbReference type="EMBL" id="RKKB01000003">
    <property type="protein sequence ID" value="RPA32123.1"/>
    <property type="molecule type" value="Genomic_DNA"/>
</dbReference>
<dbReference type="KEGG" id="spsr:EGC80_03165"/>
<protein>
    <submittedName>
        <fullName evidence="3">Uncharacterized protein</fullName>
    </submittedName>
</protein>
<dbReference type="EMBL" id="CP034073">
    <property type="protein sequence ID" value="AZG34030.1"/>
    <property type="molecule type" value="Genomic_DNA"/>
</dbReference>
<sequence>MFKKLLISSFIMLGASTLVQAQEPMDAQHFEQLNYKEAVLTANSLYRNDQGIVVKVLPNKITASFANGSSASVAIPQDQFFLSIAPFLSQTHPCTNHVPTGCTGELVGEKMHMSAIDVATGEEILNQMVTTQPDGFIDFWVPRDRKLAFTFHHGDKNGVYREAKEVISTDENSRTCITSMKLLDKNDQPATESKHSHH</sequence>
<dbReference type="InterPro" id="IPR047808">
    <property type="entry name" value="CueP-like"/>
</dbReference>